<dbReference type="RefSeq" id="WP_169496789.1">
    <property type="nucleotide sequence ID" value="NZ_JABBFZ010000002.1"/>
</dbReference>
<keyword evidence="3" id="KW-1185">Reference proteome</keyword>
<feature type="coiled-coil region" evidence="1">
    <location>
        <begin position="184"/>
        <end position="250"/>
    </location>
</feature>
<protein>
    <submittedName>
        <fullName evidence="2">Uncharacterized protein</fullName>
    </submittedName>
</protein>
<evidence type="ECO:0000313" key="3">
    <source>
        <dbReference type="Proteomes" id="UP000583127"/>
    </source>
</evidence>
<reference evidence="2 3" key="1">
    <citation type="submission" date="2020-04" db="EMBL/GenBank/DDBJ databases">
        <title>Paraburkholderia sp. G-4-1-8 isolated from soil.</title>
        <authorList>
            <person name="Dahal R.H."/>
        </authorList>
    </citation>
    <scope>NUCLEOTIDE SEQUENCE [LARGE SCALE GENOMIC DNA]</scope>
    <source>
        <strain evidence="2 3">G-4-1-8</strain>
    </source>
</reference>
<dbReference type="EMBL" id="JABBFZ010000002">
    <property type="protein sequence ID" value="NML30538.1"/>
    <property type="molecule type" value="Genomic_DNA"/>
</dbReference>
<evidence type="ECO:0000256" key="1">
    <source>
        <dbReference type="SAM" id="Coils"/>
    </source>
</evidence>
<accession>A0A7X9X321</accession>
<keyword evidence="1" id="KW-0175">Coiled coil</keyword>
<sequence>MGLLSRWLTRRNAAPEDSASEAAKDIVGRVVGLCPSLRLARNCEARLLPAVQQATAYLGRLVAEVPPAREASAATWAGDPYIHAFFATPDEVAAVFSHSRELRAFFHDRPDADEVFAVLGMAIDERHIFGVAQHGDATHTDIAQTTVSFSDHQVRVCGESEAALRHEIVLRIVDQLVLEGLGKIEAETRRHDALERERALLKTRLTILERQGAGVRALLGSEASSNFAEVARLQAQIEENDRALAELGLKTEALERHLDVMCAVLTSPDAYFYVLKSTFRLDRMNVVVEPGDTRPAHEIDLRIARLPASPDAMRVFSTVRVRCGDLTPAPDVVAQAQRLLI</sequence>
<comment type="caution">
    <text evidence="2">The sequence shown here is derived from an EMBL/GenBank/DDBJ whole genome shotgun (WGS) entry which is preliminary data.</text>
</comment>
<dbReference type="Proteomes" id="UP000583127">
    <property type="component" value="Unassembled WGS sequence"/>
</dbReference>
<name>A0A7X9X321_9BURK</name>
<organism evidence="2 3">
    <name type="scientific">Paraburkholderia antibiotica</name>
    <dbReference type="NCBI Taxonomy" id="2728839"/>
    <lineage>
        <taxon>Bacteria</taxon>
        <taxon>Pseudomonadati</taxon>
        <taxon>Pseudomonadota</taxon>
        <taxon>Betaproteobacteria</taxon>
        <taxon>Burkholderiales</taxon>
        <taxon>Burkholderiaceae</taxon>
        <taxon>Paraburkholderia</taxon>
    </lineage>
</organism>
<gene>
    <name evidence="2" type="ORF">HHL14_06800</name>
</gene>
<dbReference type="AlphaFoldDB" id="A0A7X9X321"/>
<proteinExistence type="predicted"/>
<evidence type="ECO:0000313" key="2">
    <source>
        <dbReference type="EMBL" id="NML30538.1"/>
    </source>
</evidence>